<keyword evidence="1" id="KW-0732">Signal</keyword>
<evidence type="ECO:0000313" key="4">
    <source>
        <dbReference type="Proteomes" id="UP000659654"/>
    </source>
</evidence>
<dbReference type="WBParaSite" id="BXY_1085600.1">
    <property type="protein sequence ID" value="BXY_1085600.1"/>
    <property type="gene ID" value="BXY_1085600"/>
</dbReference>
<keyword evidence="4" id="KW-1185">Reference proteome</keyword>
<dbReference type="EMBL" id="CAJFCV020000002">
    <property type="protein sequence ID" value="CAG9093429.1"/>
    <property type="molecule type" value="Genomic_DNA"/>
</dbReference>
<evidence type="ECO:0000313" key="2">
    <source>
        <dbReference type="EMBL" id="CAD5213820.1"/>
    </source>
</evidence>
<dbReference type="AlphaFoldDB" id="A0A1I7SCV2"/>
<feature type="signal peptide" evidence="1">
    <location>
        <begin position="1"/>
        <end position="19"/>
    </location>
</feature>
<gene>
    <name evidence="2" type="ORF">BXYJ_LOCUS3221</name>
</gene>
<accession>A0A1I7SCV2</accession>
<dbReference type="EMBL" id="CAJFDI010000002">
    <property type="protein sequence ID" value="CAD5213820.1"/>
    <property type="molecule type" value="Genomic_DNA"/>
</dbReference>
<evidence type="ECO:0000313" key="3">
    <source>
        <dbReference type="Proteomes" id="UP000095284"/>
    </source>
</evidence>
<dbReference type="Proteomes" id="UP000582659">
    <property type="component" value="Unassembled WGS sequence"/>
</dbReference>
<evidence type="ECO:0000313" key="5">
    <source>
        <dbReference type="WBParaSite" id="BXY_1085600.1"/>
    </source>
</evidence>
<organism evidence="3 5">
    <name type="scientific">Bursaphelenchus xylophilus</name>
    <name type="common">Pinewood nematode worm</name>
    <name type="synonym">Aphelenchoides xylophilus</name>
    <dbReference type="NCBI Taxonomy" id="6326"/>
    <lineage>
        <taxon>Eukaryota</taxon>
        <taxon>Metazoa</taxon>
        <taxon>Ecdysozoa</taxon>
        <taxon>Nematoda</taxon>
        <taxon>Chromadorea</taxon>
        <taxon>Rhabditida</taxon>
        <taxon>Tylenchina</taxon>
        <taxon>Tylenchomorpha</taxon>
        <taxon>Aphelenchoidea</taxon>
        <taxon>Aphelenchoididae</taxon>
        <taxon>Bursaphelenchus</taxon>
    </lineage>
</organism>
<name>A0A1I7SCV2_BURXY</name>
<reference evidence="2" key="2">
    <citation type="submission" date="2020-09" db="EMBL/GenBank/DDBJ databases">
        <authorList>
            <person name="Kikuchi T."/>
        </authorList>
    </citation>
    <scope>NUCLEOTIDE SEQUENCE</scope>
    <source>
        <strain evidence="2">Ka4C1</strain>
    </source>
</reference>
<sequence length="279" mass="31435">MQICLIFVIILYCIREINGYSCRSCAAPVLAEEWATTGLPTRPDGNLTAFFDEHCDQDSSSTGKCETNIGCFEGAFAISDQYAFVRGCLEQFIDGYEDLRSALTPSCNYAKSPKSVYVQKKHIESPYVGYSICTTDDCNHFITREHATQEVWGQANGVITCQRKDNVRCVECKYYDGYGHCWWDTRDYCSGAYCTKNIGSLNGRRYEIRGCSGIRPLNADYCYTFEDQHDIDFLGAQISFKNEGTQCVCEGGTCNGSRRESINFLMGISMILLISWLVM</sequence>
<protein>
    <submittedName>
        <fullName evidence="2">(pine wood nematode) hypothetical protein</fullName>
    </submittedName>
</protein>
<feature type="chain" id="PRO_5035399808" evidence="1">
    <location>
        <begin position="20"/>
        <end position="279"/>
    </location>
</feature>
<dbReference type="Proteomes" id="UP000659654">
    <property type="component" value="Unassembled WGS sequence"/>
</dbReference>
<dbReference type="OrthoDB" id="5817023at2759"/>
<proteinExistence type="predicted"/>
<dbReference type="Proteomes" id="UP000095284">
    <property type="component" value="Unplaced"/>
</dbReference>
<evidence type="ECO:0000256" key="1">
    <source>
        <dbReference type="SAM" id="SignalP"/>
    </source>
</evidence>
<reference evidence="5" key="1">
    <citation type="submission" date="2016-11" db="UniProtKB">
        <authorList>
            <consortium name="WormBaseParasite"/>
        </authorList>
    </citation>
    <scope>IDENTIFICATION</scope>
</reference>